<dbReference type="GO" id="GO:0008360">
    <property type="term" value="P:regulation of cell shape"/>
    <property type="evidence" value="ECO:0007669"/>
    <property type="project" value="UniProtKB-KW"/>
</dbReference>
<evidence type="ECO:0000256" key="5">
    <source>
        <dbReference type="ARBA" id="ARBA00023136"/>
    </source>
</evidence>
<keyword evidence="2 6" id="KW-0812">Transmembrane</keyword>
<name>A0A927CW97_9BACI</name>
<protein>
    <submittedName>
        <fullName evidence="7">Rod shape-determining protein RodA</fullName>
    </submittedName>
</protein>
<feature type="transmembrane region" description="Helical" evidence="6">
    <location>
        <begin position="171"/>
        <end position="190"/>
    </location>
</feature>
<feature type="transmembrane region" description="Helical" evidence="6">
    <location>
        <begin position="289"/>
        <end position="307"/>
    </location>
</feature>
<keyword evidence="4 6" id="KW-1133">Transmembrane helix</keyword>
<dbReference type="RefSeq" id="WP_190997782.1">
    <property type="nucleotide sequence ID" value="NZ_JACXSI010000015.1"/>
</dbReference>
<comment type="caution">
    <text evidence="7">The sequence shown here is derived from an EMBL/GenBank/DDBJ whole genome shotgun (WGS) entry which is preliminary data.</text>
</comment>
<evidence type="ECO:0000256" key="1">
    <source>
        <dbReference type="ARBA" id="ARBA00004141"/>
    </source>
</evidence>
<keyword evidence="8" id="KW-1185">Reference proteome</keyword>
<sequence>MQKINFKTSRVDYTLVLILTLLAICSGIAIYSAQASGQYSENFLLKQMVFYVAGIGIILSVITLDSDQIRRISWYAYGAGIAMLAFLVVAPSSIAPVINGAKSWYRLPGMSLQPSEFMKIFLIVALANVIVTHHAKHVVKTLQSDFWLLVKLGLVTALPLFFVMLQPDLGTSIVMLAILTGMIFVSGITWKLLLPIYGGGATIGALILLLVVKFPAFIEKYLGVKQYQLGRIYSWLDPYNYESSAGYHLTRSLLAIGSGETTGKGTGNREVYLPESQTDFIFSVIGEEYGFIGTSIVLSLFFVLIYHIMRLAMDTKNQFYTYICVGIISMITFHVFQNVGMTIGVVPITGIPLPFISYGGSSLWGNMLGMGLIFSIGYHYKKYMFSTEK</sequence>
<evidence type="ECO:0000256" key="6">
    <source>
        <dbReference type="SAM" id="Phobius"/>
    </source>
</evidence>
<keyword evidence="3" id="KW-0133">Cell shape</keyword>
<reference evidence="7" key="1">
    <citation type="submission" date="2020-09" db="EMBL/GenBank/DDBJ databases">
        <title>Bacillus faecalis sp. nov., a moderately halophilic bacterium isolated from cow faeces.</title>
        <authorList>
            <person name="Jiang L."/>
            <person name="Lee J."/>
        </authorList>
    </citation>
    <scope>NUCLEOTIDE SEQUENCE</scope>
    <source>
        <strain evidence="7">AGMB 02131</strain>
    </source>
</reference>
<organism evidence="7 8">
    <name type="scientific">Peribacillus faecalis</name>
    <dbReference type="NCBI Taxonomy" id="2772559"/>
    <lineage>
        <taxon>Bacteria</taxon>
        <taxon>Bacillati</taxon>
        <taxon>Bacillota</taxon>
        <taxon>Bacilli</taxon>
        <taxon>Bacillales</taxon>
        <taxon>Bacillaceae</taxon>
        <taxon>Peribacillus</taxon>
    </lineage>
</organism>
<dbReference type="PANTHER" id="PTHR30474">
    <property type="entry name" value="CELL CYCLE PROTEIN"/>
    <property type="match status" value="1"/>
</dbReference>
<dbReference type="GO" id="GO:0015648">
    <property type="term" value="F:lipid-linked peptidoglycan transporter activity"/>
    <property type="evidence" value="ECO:0007669"/>
    <property type="project" value="TreeGrafter"/>
</dbReference>
<dbReference type="AlphaFoldDB" id="A0A927CW97"/>
<dbReference type="GO" id="GO:0051301">
    <property type="term" value="P:cell division"/>
    <property type="evidence" value="ECO:0007669"/>
    <property type="project" value="InterPro"/>
</dbReference>
<evidence type="ECO:0000313" key="7">
    <source>
        <dbReference type="EMBL" id="MBD3108236.1"/>
    </source>
</evidence>
<keyword evidence="5 6" id="KW-0472">Membrane</keyword>
<evidence type="ECO:0000256" key="3">
    <source>
        <dbReference type="ARBA" id="ARBA00022960"/>
    </source>
</evidence>
<dbReference type="PROSITE" id="PS00428">
    <property type="entry name" value="FTSW_RODA_SPOVE"/>
    <property type="match status" value="1"/>
</dbReference>
<dbReference type="Pfam" id="PF01098">
    <property type="entry name" value="FTSW_RODA_SPOVE"/>
    <property type="match status" value="1"/>
</dbReference>
<evidence type="ECO:0000313" key="8">
    <source>
        <dbReference type="Proteomes" id="UP000602076"/>
    </source>
</evidence>
<feature type="transmembrane region" description="Helical" evidence="6">
    <location>
        <begin position="43"/>
        <end position="62"/>
    </location>
</feature>
<accession>A0A927CW97</accession>
<dbReference type="GO" id="GO:0032153">
    <property type="term" value="C:cell division site"/>
    <property type="evidence" value="ECO:0007669"/>
    <property type="project" value="TreeGrafter"/>
</dbReference>
<dbReference type="InterPro" id="IPR001182">
    <property type="entry name" value="FtsW/RodA"/>
</dbReference>
<proteinExistence type="predicted"/>
<evidence type="ECO:0000256" key="2">
    <source>
        <dbReference type="ARBA" id="ARBA00022692"/>
    </source>
</evidence>
<feature type="transmembrane region" description="Helical" evidence="6">
    <location>
        <begin position="356"/>
        <end position="380"/>
    </location>
</feature>
<evidence type="ECO:0000256" key="4">
    <source>
        <dbReference type="ARBA" id="ARBA00022989"/>
    </source>
</evidence>
<feature type="transmembrane region" description="Helical" evidence="6">
    <location>
        <begin position="117"/>
        <end position="134"/>
    </location>
</feature>
<dbReference type="Proteomes" id="UP000602076">
    <property type="component" value="Unassembled WGS sequence"/>
</dbReference>
<dbReference type="InterPro" id="IPR018365">
    <property type="entry name" value="Cell_cycle_FtsW-rel_CS"/>
</dbReference>
<gene>
    <name evidence="7" type="ORF">IEO70_07635</name>
</gene>
<feature type="transmembrane region" description="Helical" evidence="6">
    <location>
        <begin position="12"/>
        <end position="31"/>
    </location>
</feature>
<feature type="transmembrane region" description="Helical" evidence="6">
    <location>
        <begin position="74"/>
        <end position="97"/>
    </location>
</feature>
<dbReference type="PANTHER" id="PTHR30474:SF1">
    <property type="entry name" value="PEPTIDOGLYCAN GLYCOSYLTRANSFERASE MRDB"/>
    <property type="match status" value="1"/>
</dbReference>
<feature type="transmembrane region" description="Helical" evidence="6">
    <location>
        <begin position="319"/>
        <end position="336"/>
    </location>
</feature>
<feature type="transmembrane region" description="Helical" evidence="6">
    <location>
        <begin position="146"/>
        <end position="165"/>
    </location>
</feature>
<dbReference type="EMBL" id="JACXSI010000015">
    <property type="protein sequence ID" value="MBD3108236.1"/>
    <property type="molecule type" value="Genomic_DNA"/>
</dbReference>
<dbReference type="GO" id="GO:0005886">
    <property type="term" value="C:plasma membrane"/>
    <property type="evidence" value="ECO:0007669"/>
    <property type="project" value="TreeGrafter"/>
</dbReference>
<feature type="transmembrane region" description="Helical" evidence="6">
    <location>
        <begin position="197"/>
        <end position="218"/>
    </location>
</feature>
<comment type="subcellular location">
    <subcellularLocation>
        <location evidence="1">Membrane</location>
        <topology evidence="1">Multi-pass membrane protein</topology>
    </subcellularLocation>
</comment>